<protein>
    <submittedName>
        <fullName evidence="2">Uncharacterized protein</fullName>
    </submittedName>
</protein>
<comment type="caution">
    <text evidence="2">The sequence shown here is derived from an EMBL/GenBank/DDBJ whole genome shotgun (WGS) entry which is preliminary data.</text>
</comment>
<evidence type="ECO:0000256" key="1">
    <source>
        <dbReference type="SAM" id="MobiDB-lite"/>
    </source>
</evidence>
<reference evidence="2 3" key="1">
    <citation type="journal article" date="2019" name="Commun. Biol.">
        <title>The bagworm genome reveals a unique fibroin gene that provides high tensile strength.</title>
        <authorList>
            <person name="Kono N."/>
            <person name="Nakamura H."/>
            <person name="Ohtoshi R."/>
            <person name="Tomita M."/>
            <person name="Numata K."/>
            <person name="Arakawa K."/>
        </authorList>
    </citation>
    <scope>NUCLEOTIDE SEQUENCE [LARGE SCALE GENOMIC DNA]</scope>
</reference>
<name>A0A4C1W9D8_EUMVA</name>
<dbReference type="Proteomes" id="UP000299102">
    <property type="component" value="Unassembled WGS sequence"/>
</dbReference>
<dbReference type="EMBL" id="BGZK01000496">
    <property type="protein sequence ID" value="GBP47149.1"/>
    <property type="molecule type" value="Genomic_DNA"/>
</dbReference>
<organism evidence="2 3">
    <name type="scientific">Eumeta variegata</name>
    <name type="common">Bagworm moth</name>
    <name type="synonym">Eumeta japonica</name>
    <dbReference type="NCBI Taxonomy" id="151549"/>
    <lineage>
        <taxon>Eukaryota</taxon>
        <taxon>Metazoa</taxon>
        <taxon>Ecdysozoa</taxon>
        <taxon>Arthropoda</taxon>
        <taxon>Hexapoda</taxon>
        <taxon>Insecta</taxon>
        <taxon>Pterygota</taxon>
        <taxon>Neoptera</taxon>
        <taxon>Endopterygota</taxon>
        <taxon>Lepidoptera</taxon>
        <taxon>Glossata</taxon>
        <taxon>Ditrysia</taxon>
        <taxon>Tineoidea</taxon>
        <taxon>Psychidae</taxon>
        <taxon>Oiketicinae</taxon>
        <taxon>Eumeta</taxon>
    </lineage>
</organism>
<keyword evidence="3" id="KW-1185">Reference proteome</keyword>
<evidence type="ECO:0000313" key="2">
    <source>
        <dbReference type="EMBL" id="GBP47149.1"/>
    </source>
</evidence>
<gene>
    <name evidence="2" type="ORF">EVAR_36974_1</name>
</gene>
<sequence length="121" mass="13449">MVGPPTADGSRSRAPDSGAHYEIAADVEASANLLVDRIKGVQAKATTLLPTSTPRRGDLPPSIKRRLRHKRRLHKLWTCTRYPKLKKELNDMSKKYLRQSEISVARPGKRPLTGPSKARGI</sequence>
<accession>A0A4C1W9D8</accession>
<proteinExistence type="predicted"/>
<evidence type="ECO:0000313" key="3">
    <source>
        <dbReference type="Proteomes" id="UP000299102"/>
    </source>
</evidence>
<feature type="region of interest" description="Disordered" evidence="1">
    <location>
        <begin position="100"/>
        <end position="121"/>
    </location>
</feature>
<dbReference type="AlphaFoldDB" id="A0A4C1W9D8"/>
<dbReference type="OrthoDB" id="412981at2759"/>